<dbReference type="Proteomes" id="UP000515758">
    <property type="component" value="Chromosome"/>
</dbReference>
<dbReference type="Pfam" id="PF00440">
    <property type="entry name" value="TetR_N"/>
    <property type="match status" value="1"/>
</dbReference>
<dbReference type="Gene3D" id="1.10.10.60">
    <property type="entry name" value="Homeodomain-like"/>
    <property type="match status" value="1"/>
</dbReference>
<keyword evidence="3" id="KW-0804">Transcription</keyword>
<sequence>MVMTITKDSFAILDKQSQLLLLNFMHDSVLDSHHLACEKPQTRRGIERRLALLLSATELFLEKGYDAVSLDDIVNHAGGSKASIYKYFGNKEGLFTAICDHKREMFFKDICIPFQPEKSTLREYLIQTLNRVYIHIIQPEHVAFLRLIIEQTECNTVLIQYLYDKWVHNLQNTLTQALEFADKSGEITCNSPYYSSLMYFGILRDIEWRMIMGMPALPDEKEAFDYIEYCVDIFLKGHHKV</sequence>
<feature type="domain" description="HTH tetR-type" evidence="5">
    <location>
        <begin position="46"/>
        <end position="106"/>
    </location>
</feature>
<dbReference type="InterPro" id="IPR036271">
    <property type="entry name" value="Tet_transcr_reg_TetR-rel_C_sf"/>
</dbReference>
<dbReference type="PROSITE" id="PS50977">
    <property type="entry name" value="HTH_TETR_2"/>
    <property type="match status" value="1"/>
</dbReference>
<dbReference type="SUPFAM" id="SSF46689">
    <property type="entry name" value="Homeodomain-like"/>
    <property type="match status" value="1"/>
</dbReference>
<keyword evidence="2 4" id="KW-0238">DNA-binding</keyword>
<dbReference type="InterPro" id="IPR009057">
    <property type="entry name" value="Homeodomain-like_sf"/>
</dbReference>
<keyword evidence="1" id="KW-0805">Transcription regulation</keyword>
<evidence type="ECO:0000313" key="6">
    <source>
        <dbReference type="EMBL" id="AMX19717.1"/>
    </source>
</evidence>
<evidence type="ECO:0000256" key="1">
    <source>
        <dbReference type="ARBA" id="ARBA00023015"/>
    </source>
</evidence>
<dbReference type="SUPFAM" id="SSF48498">
    <property type="entry name" value="Tetracyclin repressor-like, C-terminal domain"/>
    <property type="match status" value="1"/>
</dbReference>
<organism evidence="7 9">
    <name type="scientific">Acinetobacter pittii</name>
    <name type="common">Acinetobacter genomosp. 3</name>
    <dbReference type="NCBI Taxonomy" id="48296"/>
    <lineage>
        <taxon>Bacteria</taxon>
        <taxon>Pseudomonadati</taxon>
        <taxon>Pseudomonadota</taxon>
        <taxon>Gammaproteobacteria</taxon>
        <taxon>Moraxellales</taxon>
        <taxon>Moraxellaceae</taxon>
        <taxon>Acinetobacter</taxon>
        <taxon>Acinetobacter calcoaceticus/baumannii complex</taxon>
    </lineage>
</organism>
<reference evidence="7 9" key="2">
    <citation type="submission" date="2019-12" db="EMBL/GenBank/DDBJ databases">
        <title>complete genome sequences of Acinetobacter pittii str. WP2-W18-ESBL-11 isolated from wastewater treatment plant effluent.</title>
        <authorList>
            <person name="Sekizuka T."/>
            <person name="Itokawa K."/>
            <person name="Yatsu K."/>
            <person name="Inamine Y."/>
            <person name="Kuroda M."/>
        </authorList>
    </citation>
    <scope>NUCLEOTIDE SEQUENCE [LARGE SCALE GENOMIC DNA]</scope>
    <source>
        <strain evidence="7 9">WP2-W18-ESBL-11</strain>
    </source>
</reference>
<dbReference type="PANTHER" id="PTHR43479:SF11">
    <property type="entry name" value="ACREF_ENVCD OPERON REPRESSOR-RELATED"/>
    <property type="match status" value="1"/>
</dbReference>
<dbReference type="EMBL" id="AP021936">
    <property type="protein sequence ID" value="BBQ48531.1"/>
    <property type="molecule type" value="Genomic_DNA"/>
</dbReference>
<evidence type="ECO:0000313" key="9">
    <source>
        <dbReference type="Proteomes" id="UP000515758"/>
    </source>
</evidence>
<dbReference type="Proteomes" id="UP000076152">
    <property type="component" value="Chromosome"/>
</dbReference>
<gene>
    <name evidence="7" type="primary">mtrR</name>
    <name evidence="6" type="ORF">IEC338SC_2591</name>
    <name evidence="7" type="ORF">WP2W18E11_15290</name>
</gene>
<dbReference type="AlphaFoldDB" id="A0A143J1D9"/>
<dbReference type="InterPro" id="IPR050624">
    <property type="entry name" value="HTH-type_Tx_Regulator"/>
</dbReference>
<dbReference type="EMBL" id="CP015145">
    <property type="protein sequence ID" value="AMX19717.1"/>
    <property type="molecule type" value="Genomic_DNA"/>
</dbReference>
<dbReference type="PANTHER" id="PTHR43479">
    <property type="entry name" value="ACREF/ENVCD OPERON REPRESSOR-RELATED"/>
    <property type="match status" value="1"/>
</dbReference>
<dbReference type="FunFam" id="1.10.10.60:FF:000141">
    <property type="entry name" value="TetR family transcriptional regulator"/>
    <property type="match status" value="1"/>
</dbReference>
<evidence type="ECO:0000256" key="3">
    <source>
        <dbReference type="ARBA" id="ARBA00023163"/>
    </source>
</evidence>
<name>A0A143J1D9_ACIPI</name>
<protein>
    <submittedName>
        <fullName evidence="6">HTH-type transcriptional regulator MtrR</fullName>
    </submittedName>
    <submittedName>
        <fullName evidence="7">TetR family transcriptional regulator</fullName>
    </submittedName>
</protein>
<dbReference type="InterPro" id="IPR039536">
    <property type="entry name" value="TetR_C_Proteobacteria"/>
</dbReference>
<dbReference type="Pfam" id="PF14246">
    <property type="entry name" value="TetR_C_7"/>
    <property type="match status" value="1"/>
</dbReference>
<evidence type="ECO:0000313" key="7">
    <source>
        <dbReference type="EMBL" id="BBQ48531.1"/>
    </source>
</evidence>
<evidence type="ECO:0000313" key="8">
    <source>
        <dbReference type="Proteomes" id="UP000076152"/>
    </source>
</evidence>
<dbReference type="Gene3D" id="1.10.357.10">
    <property type="entry name" value="Tetracycline Repressor, domain 2"/>
    <property type="match status" value="1"/>
</dbReference>
<evidence type="ECO:0000256" key="2">
    <source>
        <dbReference type="ARBA" id="ARBA00023125"/>
    </source>
</evidence>
<reference evidence="6 8" key="1">
    <citation type="submission" date="2016-04" db="EMBL/GenBank/DDBJ databases">
        <title>Complete genome sequencing of OXA-72 bearing Acinetobacter pittii strain IEC338SC.</title>
        <authorList>
            <person name="Brasiliense D.M."/>
            <person name="Lima K.V."/>
            <person name="Souza C.O."/>
            <person name="Dutra L.G."/>
            <person name="Mamizuka E.M."/>
            <person name="Perez-Chaparro P.J."/>
            <person name="McCulloch J.A."/>
        </authorList>
    </citation>
    <scope>NUCLEOTIDE SEQUENCE [LARGE SCALE GENOMIC DNA]</scope>
    <source>
        <strain evidence="6 8">IEC338SC</strain>
    </source>
</reference>
<accession>A0A143J1D9</accession>
<evidence type="ECO:0000259" key="5">
    <source>
        <dbReference type="PROSITE" id="PS50977"/>
    </source>
</evidence>
<dbReference type="PRINTS" id="PR00455">
    <property type="entry name" value="HTHTETR"/>
</dbReference>
<evidence type="ECO:0000256" key="4">
    <source>
        <dbReference type="PROSITE-ProRule" id="PRU00335"/>
    </source>
</evidence>
<dbReference type="InterPro" id="IPR001647">
    <property type="entry name" value="HTH_TetR"/>
</dbReference>
<feature type="DNA-binding region" description="H-T-H motif" evidence="4">
    <location>
        <begin position="69"/>
        <end position="88"/>
    </location>
</feature>
<dbReference type="GO" id="GO:0003677">
    <property type="term" value="F:DNA binding"/>
    <property type="evidence" value="ECO:0007669"/>
    <property type="project" value="UniProtKB-UniRule"/>
</dbReference>
<proteinExistence type="predicted"/>